<sequence length="153" mass="16282">HTHFSGSYSTRTTVLTSFVISRITEGSFDTRTTVSSSLVTSRLTEGSYDTRTTACSSILTSSLTDAFSNINTVMETPSILKVTHLSTLVSMVITSPSNTESTVVATPSYKEPQMTPGSTSVTDGEKKGRNEKSRTGGSLSGKLIIGVKVRKCS</sequence>
<feature type="compositionally biased region" description="Basic and acidic residues" evidence="1">
    <location>
        <begin position="123"/>
        <end position="134"/>
    </location>
</feature>
<protein>
    <submittedName>
        <fullName evidence="2">Uncharacterized protein</fullName>
    </submittedName>
</protein>
<accession>A0ABN8MMB9</accession>
<name>A0ABN8MMB9_9CNID</name>
<gene>
    <name evidence="2" type="ORF">PEVE_00034214</name>
</gene>
<comment type="caution">
    <text evidence="2">The sequence shown here is derived from an EMBL/GenBank/DDBJ whole genome shotgun (WGS) entry which is preliminary data.</text>
</comment>
<feature type="compositionally biased region" description="Polar residues" evidence="1">
    <location>
        <begin position="96"/>
        <end position="105"/>
    </location>
</feature>
<evidence type="ECO:0000313" key="3">
    <source>
        <dbReference type="Proteomes" id="UP001159427"/>
    </source>
</evidence>
<keyword evidence="3" id="KW-1185">Reference proteome</keyword>
<evidence type="ECO:0000256" key="1">
    <source>
        <dbReference type="SAM" id="MobiDB-lite"/>
    </source>
</evidence>
<organism evidence="2 3">
    <name type="scientific">Porites evermanni</name>
    <dbReference type="NCBI Taxonomy" id="104178"/>
    <lineage>
        <taxon>Eukaryota</taxon>
        <taxon>Metazoa</taxon>
        <taxon>Cnidaria</taxon>
        <taxon>Anthozoa</taxon>
        <taxon>Hexacorallia</taxon>
        <taxon>Scleractinia</taxon>
        <taxon>Fungiina</taxon>
        <taxon>Poritidae</taxon>
        <taxon>Porites</taxon>
    </lineage>
</organism>
<dbReference type="EMBL" id="CALNXI010000515">
    <property type="protein sequence ID" value="CAH3028479.1"/>
    <property type="molecule type" value="Genomic_DNA"/>
</dbReference>
<reference evidence="2 3" key="1">
    <citation type="submission" date="2022-05" db="EMBL/GenBank/DDBJ databases">
        <authorList>
            <consortium name="Genoscope - CEA"/>
            <person name="William W."/>
        </authorList>
    </citation>
    <scope>NUCLEOTIDE SEQUENCE [LARGE SCALE GENOMIC DNA]</scope>
</reference>
<feature type="region of interest" description="Disordered" evidence="1">
    <location>
        <begin position="96"/>
        <end position="139"/>
    </location>
</feature>
<proteinExistence type="predicted"/>
<dbReference type="Proteomes" id="UP001159427">
    <property type="component" value="Unassembled WGS sequence"/>
</dbReference>
<feature type="non-terminal residue" evidence="2">
    <location>
        <position position="1"/>
    </location>
</feature>
<evidence type="ECO:0000313" key="2">
    <source>
        <dbReference type="EMBL" id="CAH3028479.1"/>
    </source>
</evidence>